<gene>
    <name evidence="1" type="ORF">PsorP6_011342</name>
</gene>
<reference evidence="1 2" key="1">
    <citation type="journal article" date="2022" name="bioRxiv">
        <title>The genome of the oomycete Peronosclerospora sorghi, a cosmopolitan pathogen of maize and sorghum, is inflated with dispersed pseudogenes.</title>
        <authorList>
            <person name="Fletcher K."/>
            <person name="Martin F."/>
            <person name="Isakeit T."/>
            <person name="Cavanaugh K."/>
            <person name="Magill C."/>
            <person name="Michelmore R."/>
        </authorList>
    </citation>
    <scope>NUCLEOTIDE SEQUENCE [LARGE SCALE GENOMIC DNA]</scope>
    <source>
        <strain evidence="1">P6</strain>
    </source>
</reference>
<protein>
    <submittedName>
        <fullName evidence="1">Uncharacterized protein</fullName>
    </submittedName>
</protein>
<dbReference type="EMBL" id="CM047591">
    <property type="protein sequence ID" value="KAI9918314.1"/>
    <property type="molecule type" value="Genomic_DNA"/>
</dbReference>
<evidence type="ECO:0000313" key="2">
    <source>
        <dbReference type="Proteomes" id="UP001163321"/>
    </source>
</evidence>
<proteinExistence type="predicted"/>
<keyword evidence="2" id="KW-1185">Reference proteome</keyword>
<comment type="caution">
    <text evidence="1">The sequence shown here is derived from an EMBL/GenBank/DDBJ whole genome shotgun (WGS) entry which is preliminary data.</text>
</comment>
<sequence length="77" mass="8839">MTIASVYGKAALDDLERKLPLHPHGSSIADSVRMPLSPRVYWHTYNSTKGSPRDDAMSHFLCLFKCGKRFHYNRFDP</sequence>
<accession>A0ACC0WHV2</accession>
<evidence type="ECO:0000313" key="1">
    <source>
        <dbReference type="EMBL" id="KAI9918314.1"/>
    </source>
</evidence>
<name>A0ACC0WHV2_9STRA</name>
<organism evidence="1 2">
    <name type="scientific">Peronosclerospora sorghi</name>
    <dbReference type="NCBI Taxonomy" id="230839"/>
    <lineage>
        <taxon>Eukaryota</taxon>
        <taxon>Sar</taxon>
        <taxon>Stramenopiles</taxon>
        <taxon>Oomycota</taxon>
        <taxon>Peronosporomycetes</taxon>
        <taxon>Peronosporales</taxon>
        <taxon>Peronosporaceae</taxon>
        <taxon>Peronosclerospora</taxon>
    </lineage>
</organism>
<dbReference type="Proteomes" id="UP001163321">
    <property type="component" value="Chromosome 12"/>
</dbReference>